<dbReference type="GO" id="GO:0009231">
    <property type="term" value="P:riboflavin biosynthetic process"/>
    <property type="evidence" value="ECO:0007669"/>
    <property type="project" value="UniProtKB-UniPathway"/>
</dbReference>
<dbReference type="EC" id="3.5.4.26" evidence="13"/>
<evidence type="ECO:0000256" key="1">
    <source>
        <dbReference type="ARBA" id="ARBA00002151"/>
    </source>
</evidence>
<feature type="active site" description="Proton donor" evidence="14">
    <location>
        <position position="56"/>
    </location>
</feature>
<dbReference type="SUPFAM" id="SSF53597">
    <property type="entry name" value="Dihydrofolate reductase-like"/>
    <property type="match status" value="1"/>
</dbReference>
<dbReference type="PIRSF" id="PIRSF006769">
    <property type="entry name" value="RibD"/>
    <property type="match status" value="1"/>
</dbReference>
<dbReference type="AlphaFoldDB" id="A0A562VLL0"/>
<dbReference type="Gene3D" id="3.40.140.10">
    <property type="entry name" value="Cytidine Deaminase, domain 2"/>
    <property type="match status" value="1"/>
</dbReference>
<keyword evidence="8 13" id="KW-0378">Hydrolase</keyword>
<evidence type="ECO:0000256" key="2">
    <source>
        <dbReference type="ARBA" id="ARBA00004882"/>
    </source>
</evidence>
<proteinExistence type="inferred from homology"/>
<feature type="binding site" evidence="16">
    <location>
        <position position="54"/>
    </location>
    <ligand>
        <name>Zn(2+)</name>
        <dbReference type="ChEBI" id="CHEBI:29105"/>
        <note>catalytic</note>
    </ligand>
</feature>
<feature type="binding site" evidence="15">
    <location>
        <position position="296"/>
    </location>
    <ligand>
        <name>substrate</name>
    </ligand>
</feature>
<comment type="similarity">
    <text evidence="5 13">In the C-terminal section; belongs to the HTP reductase family.</text>
</comment>
<protein>
    <recommendedName>
        <fullName evidence="13">Riboflavin biosynthesis protein RibD</fullName>
    </recommendedName>
    <domain>
        <recommendedName>
            <fullName evidence="13">Diaminohydroxyphosphoribosylaminopyrimidine deaminase</fullName>
            <shortName evidence="13">DRAP deaminase</shortName>
            <ecNumber evidence="13">3.5.4.26</ecNumber>
        </recommendedName>
        <alternativeName>
            <fullName evidence="13">Riboflavin-specific deaminase</fullName>
        </alternativeName>
    </domain>
    <domain>
        <recommendedName>
            <fullName evidence="13">5-amino-6-(5-phosphoribosylamino)uracil reductase</fullName>
            <ecNumber evidence="13">1.1.1.193</ecNumber>
        </recommendedName>
        <alternativeName>
            <fullName evidence="13">HTP reductase</fullName>
        </alternativeName>
    </domain>
</protein>
<evidence type="ECO:0000256" key="15">
    <source>
        <dbReference type="PIRSR" id="PIRSR006769-2"/>
    </source>
</evidence>
<dbReference type="InterPro" id="IPR016193">
    <property type="entry name" value="Cytidine_deaminase-like"/>
</dbReference>
<dbReference type="CDD" id="cd01284">
    <property type="entry name" value="Riboflavin_deaminase-reductase"/>
    <property type="match status" value="1"/>
</dbReference>
<keyword evidence="6 13" id="KW-0686">Riboflavin biosynthesis</keyword>
<name>A0A562VLL0_9BACT</name>
<dbReference type="PROSITE" id="PS00903">
    <property type="entry name" value="CYT_DCMP_DEAMINASES_1"/>
    <property type="match status" value="1"/>
</dbReference>
<evidence type="ECO:0000256" key="13">
    <source>
        <dbReference type="PIRNR" id="PIRNR006769"/>
    </source>
</evidence>
<comment type="pathway">
    <text evidence="3 13">Cofactor biosynthesis; riboflavin biosynthesis; 5-amino-6-(D-ribitylamino)uracil from GTP: step 3/4.</text>
</comment>
<comment type="catalytic activity">
    <reaction evidence="13">
        <text>5-amino-6-(5-phospho-D-ribitylamino)uracil + NADP(+) = 5-amino-6-(5-phospho-D-ribosylamino)uracil + NADPH + H(+)</text>
        <dbReference type="Rhea" id="RHEA:17845"/>
        <dbReference type="ChEBI" id="CHEBI:15378"/>
        <dbReference type="ChEBI" id="CHEBI:57783"/>
        <dbReference type="ChEBI" id="CHEBI:58349"/>
        <dbReference type="ChEBI" id="CHEBI:58421"/>
        <dbReference type="ChEBI" id="CHEBI:58453"/>
        <dbReference type="EC" id="1.1.1.193"/>
    </reaction>
</comment>
<dbReference type="EC" id="1.1.1.193" evidence="13"/>
<evidence type="ECO:0000256" key="14">
    <source>
        <dbReference type="PIRSR" id="PIRSR006769-1"/>
    </source>
</evidence>
<feature type="binding site" evidence="15">
    <location>
        <position position="204"/>
    </location>
    <ligand>
        <name>NADP(+)</name>
        <dbReference type="ChEBI" id="CHEBI:58349"/>
    </ligand>
</feature>
<dbReference type="EMBL" id="VLLN01000014">
    <property type="protein sequence ID" value="TWJ18778.1"/>
    <property type="molecule type" value="Genomic_DNA"/>
</dbReference>
<gene>
    <name evidence="18" type="ORF">JN12_02413</name>
</gene>
<dbReference type="PANTHER" id="PTHR38011:SF7">
    <property type="entry name" value="2,5-DIAMINO-6-RIBOSYLAMINO-4(3H)-PYRIMIDINONE 5'-PHOSPHATE REDUCTASE"/>
    <property type="match status" value="1"/>
</dbReference>
<evidence type="ECO:0000256" key="16">
    <source>
        <dbReference type="PIRSR" id="PIRSR006769-3"/>
    </source>
</evidence>
<comment type="function">
    <text evidence="1 13">Converts 2,5-diamino-6-(ribosylamino)-4(3h)-pyrimidinone 5'-phosphate into 5-amino-6-(ribosylamino)-2,4(1h,3h)-pyrimidinedione 5'-phosphate.</text>
</comment>
<comment type="cofactor">
    <cofactor evidence="13 16">
        <name>Zn(2+)</name>
        <dbReference type="ChEBI" id="CHEBI:29105"/>
    </cofactor>
    <text evidence="13 16">Binds 1 zinc ion.</text>
</comment>
<dbReference type="GO" id="GO:0008270">
    <property type="term" value="F:zinc ion binding"/>
    <property type="evidence" value="ECO:0007669"/>
    <property type="project" value="InterPro"/>
</dbReference>
<keyword evidence="12" id="KW-0511">Multifunctional enzyme</keyword>
<dbReference type="UniPathway" id="UPA00275">
    <property type="reaction ID" value="UER00401"/>
</dbReference>
<dbReference type="SUPFAM" id="SSF53927">
    <property type="entry name" value="Cytidine deaminase-like"/>
    <property type="match status" value="1"/>
</dbReference>
<comment type="caution">
    <text evidence="18">The sequence shown here is derived from an EMBL/GenBank/DDBJ whole genome shotgun (WGS) entry which is preliminary data.</text>
</comment>
<evidence type="ECO:0000256" key="4">
    <source>
        <dbReference type="ARBA" id="ARBA00005259"/>
    </source>
</evidence>
<dbReference type="InterPro" id="IPR050765">
    <property type="entry name" value="Riboflavin_Biosynth_HTPR"/>
</dbReference>
<feature type="binding site" evidence="15">
    <location>
        <position position="208"/>
    </location>
    <ligand>
        <name>substrate</name>
    </ligand>
</feature>
<feature type="binding site" evidence="15">
    <location>
        <position position="158"/>
    </location>
    <ligand>
        <name>NADP(+)</name>
        <dbReference type="ChEBI" id="CHEBI:58349"/>
    </ligand>
</feature>
<dbReference type="GO" id="GO:0008835">
    <property type="term" value="F:diaminohydroxyphosphoribosylaminopyrimidine deaminase activity"/>
    <property type="evidence" value="ECO:0007669"/>
    <property type="project" value="UniProtKB-EC"/>
</dbReference>
<evidence type="ECO:0000256" key="7">
    <source>
        <dbReference type="ARBA" id="ARBA00022723"/>
    </source>
</evidence>
<dbReference type="Pfam" id="PF01872">
    <property type="entry name" value="RibD_C"/>
    <property type="match status" value="1"/>
</dbReference>
<feature type="binding site" evidence="16">
    <location>
        <position position="88"/>
    </location>
    <ligand>
        <name>Zn(2+)</name>
        <dbReference type="ChEBI" id="CHEBI:29105"/>
        <note>catalytic</note>
    </ligand>
</feature>
<comment type="catalytic activity">
    <reaction evidence="13">
        <text>2,5-diamino-6-hydroxy-4-(5-phosphoribosylamino)-pyrimidine + H2O + H(+) = 5-amino-6-(5-phospho-D-ribosylamino)uracil + NH4(+)</text>
        <dbReference type="Rhea" id="RHEA:21868"/>
        <dbReference type="ChEBI" id="CHEBI:15377"/>
        <dbReference type="ChEBI" id="CHEBI:15378"/>
        <dbReference type="ChEBI" id="CHEBI:28938"/>
        <dbReference type="ChEBI" id="CHEBI:58453"/>
        <dbReference type="ChEBI" id="CHEBI:58614"/>
        <dbReference type="EC" id="3.5.4.26"/>
    </reaction>
</comment>
<keyword evidence="7 13" id="KW-0479">Metal-binding</keyword>
<dbReference type="RefSeq" id="WP_281287732.1">
    <property type="nucleotide sequence ID" value="NZ_VLLN01000014.1"/>
</dbReference>
<dbReference type="InterPro" id="IPR011549">
    <property type="entry name" value="RibD_C"/>
</dbReference>
<keyword evidence="9 13" id="KW-0862">Zinc</keyword>
<accession>A0A562VLL0</accession>
<feature type="binding site" evidence="15">
    <location>
        <position position="188"/>
    </location>
    <ligand>
        <name>substrate</name>
    </ligand>
</feature>
<dbReference type="Proteomes" id="UP000319449">
    <property type="component" value="Unassembled WGS sequence"/>
</dbReference>
<evidence type="ECO:0000256" key="12">
    <source>
        <dbReference type="ARBA" id="ARBA00023268"/>
    </source>
</evidence>
<reference evidence="18 19" key="1">
    <citation type="submission" date="2019-07" db="EMBL/GenBank/DDBJ databases">
        <title>Genomic Encyclopedia of Archaeal and Bacterial Type Strains, Phase II (KMG-II): from individual species to whole genera.</title>
        <authorList>
            <person name="Goeker M."/>
        </authorList>
    </citation>
    <scope>NUCLEOTIDE SEQUENCE [LARGE SCALE GENOMIC DNA]</scope>
    <source>
        <strain evidence="18 19">ATCC BAA-1139</strain>
    </source>
</reference>
<comment type="similarity">
    <text evidence="4 13">In the N-terminal section; belongs to the cytidine and deoxycytidylate deaminase family.</text>
</comment>
<dbReference type="Gene3D" id="3.40.430.10">
    <property type="entry name" value="Dihydrofolate Reductase, subunit A"/>
    <property type="match status" value="1"/>
</dbReference>
<dbReference type="GO" id="GO:0008703">
    <property type="term" value="F:5-amino-6-(5-phosphoribosylamino)uracil reductase activity"/>
    <property type="evidence" value="ECO:0007669"/>
    <property type="project" value="UniProtKB-EC"/>
</dbReference>
<evidence type="ECO:0000259" key="17">
    <source>
        <dbReference type="PROSITE" id="PS51747"/>
    </source>
</evidence>
<dbReference type="InterPro" id="IPR002125">
    <property type="entry name" value="CMP_dCMP_dom"/>
</dbReference>
<keyword evidence="19" id="KW-1185">Reference proteome</keyword>
<dbReference type="FunFam" id="3.40.140.10:FF:000025">
    <property type="entry name" value="Riboflavin biosynthesis protein RibD"/>
    <property type="match status" value="1"/>
</dbReference>
<dbReference type="Pfam" id="PF00383">
    <property type="entry name" value="dCMP_cyt_deam_1"/>
    <property type="match status" value="1"/>
</dbReference>
<evidence type="ECO:0000256" key="10">
    <source>
        <dbReference type="ARBA" id="ARBA00022857"/>
    </source>
</evidence>
<feature type="binding site" evidence="15">
    <location>
        <position position="225"/>
    </location>
    <ligand>
        <name>NADP(+)</name>
        <dbReference type="ChEBI" id="CHEBI:58349"/>
    </ligand>
</feature>
<evidence type="ECO:0000256" key="9">
    <source>
        <dbReference type="ARBA" id="ARBA00022833"/>
    </source>
</evidence>
<dbReference type="PANTHER" id="PTHR38011">
    <property type="entry name" value="DIHYDROFOLATE REDUCTASE FAMILY PROTEIN (AFU_ORTHOLOGUE AFUA_8G06820)"/>
    <property type="match status" value="1"/>
</dbReference>
<dbReference type="GO" id="GO:0050661">
    <property type="term" value="F:NADP binding"/>
    <property type="evidence" value="ECO:0007669"/>
    <property type="project" value="InterPro"/>
</dbReference>
<feature type="binding site" evidence="15">
    <location>
        <position position="174"/>
    </location>
    <ligand>
        <name>NADP(+)</name>
        <dbReference type="ChEBI" id="CHEBI:58349"/>
    </ligand>
</feature>
<evidence type="ECO:0000256" key="8">
    <source>
        <dbReference type="ARBA" id="ARBA00022801"/>
    </source>
</evidence>
<dbReference type="InterPro" id="IPR002734">
    <property type="entry name" value="RibDG_C"/>
</dbReference>
<evidence type="ECO:0000256" key="3">
    <source>
        <dbReference type="ARBA" id="ARBA00004910"/>
    </source>
</evidence>
<feature type="binding site" evidence="16">
    <location>
        <position position="79"/>
    </location>
    <ligand>
        <name>Zn(2+)</name>
        <dbReference type="ChEBI" id="CHEBI:29105"/>
        <note>catalytic</note>
    </ligand>
</feature>
<dbReference type="NCBIfam" id="TIGR00326">
    <property type="entry name" value="eubact_ribD"/>
    <property type="match status" value="1"/>
</dbReference>
<comment type="pathway">
    <text evidence="2 13">Cofactor biosynthesis; riboflavin biosynthesis; 5-amino-6-(D-ribitylamino)uracil from GTP: step 2/4.</text>
</comment>
<evidence type="ECO:0000256" key="6">
    <source>
        <dbReference type="ARBA" id="ARBA00022619"/>
    </source>
</evidence>
<feature type="domain" description="CMP/dCMP-type deaminase" evidence="17">
    <location>
        <begin position="5"/>
        <end position="127"/>
    </location>
</feature>
<dbReference type="InterPro" id="IPR016192">
    <property type="entry name" value="APOBEC/CMP_deaminase_Zn-bd"/>
</dbReference>
<dbReference type="InterPro" id="IPR024072">
    <property type="entry name" value="DHFR-like_dom_sf"/>
</dbReference>
<dbReference type="NCBIfam" id="TIGR00227">
    <property type="entry name" value="ribD_Cterm"/>
    <property type="match status" value="1"/>
</dbReference>
<feature type="binding site" evidence="15">
    <location>
        <position position="211"/>
    </location>
    <ligand>
        <name>substrate</name>
    </ligand>
</feature>
<feature type="binding site" evidence="15">
    <location>
        <position position="200"/>
    </location>
    <ligand>
        <name>NADP(+)</name>
        <dbReference type="ChEBI" id="CHEBI:58349"/>
    </ligand>
</feature>
<organism evidence="18 19">
    <name type="scientific">Geobacter argillaceus</name>
    <dbReference type="NCBI Taxonomy" id="345631"/>
    <lineage>
        <taxon>Bacteria</taxon>
        <taxon>Pseudomonadati</taxon>
        <taxon>Thermodesulfobacteriota</taxon>
        <taxon>Desulfuromonadia</taxon>
        <taxon>Geobacterales</taxon>
        <taxon>Geobacteraceae</taxon>
        <taxon>Geobacter</taxon>
    </lineage>
</organism>
<dbReference type="PROSITE" id="PS51747">
    <property type="entry name" value="CYT_DCMP_DEAMINASES_2"/>
    <property type="match status" value="1"/>
</dbReference>
<evidence type="ECO:0000313" key="19">
    <source>
        <dbReference type="Proteomes" id="UP000319449"/>
    </source>
</evidence>
<feature type="binding site" evidence="15">
    <location>
        <position position="172"/>
    </location>
    <ligand>
        <name>substrate</name>
    </ligand>
</feature>
<sequence length="370" mass="39566">MSAEDHHERLMRRAFTLARKGVGRTSPNPAVGCVIVSDGVIVGEGWHRKAGTPHAEVHALRMAGDLARGADVYVTLEPCAHFGRTPPCADALVAAGVGRVFVAMVDPNPKVAGKGVAIIRKAGITVTVGLCERESRLLNEPFVRHVTTGLPFVILKSALTLDGKTATASGDSRWITGERSRRLVHRLRDRVDAIMVGIGTVLADDPQLTVRHLRGRDPLRVVVDSGLRMSVDARMLTHASSSGTVIATTVAGGDRGEALRCRGAELLVCQERDGRVDLIDLLRKLGARGVQSILLEGGATLAGEFIRQGLVDKVMFFYASKIVAGEGRGLFTGRGAEMMADAISLSDVTFARIGDDFLVTGYPEHRCLPV</sequence>
<evidence type="ECO:0000256" key="5">
    <source>
        <dbReference type="ARBA" id="ARBA00007417"/>
    </source>
</evidence>
<evidence type="ECO:0000256" key="11">
    <source>
        <dbReference type="ARBA" id="ARBA00023002"/>
    </source>
</evidence>
<keyword evidence="11 13" id="KW-0560">Oxidoreductase</keyword>
<evidence type="ECO:0000313" key="18">
    <source>
        <dbReference type="EMBL" id="TWJ18778.1"/>
    </source>
</evidence>
<dbReference type="InterPro" id="IPR004794">
    <property type="entry name" value="Eubact_RibD"/>
</dbReference>
<keyword evidence="10 13" id="KW-0521">NADP</keyword>